<keyword evidence="1" id="KW-0812">Transmembrane</keyword>
<evidence type="ECO:0000313" key="2">
    <source>
        <dbReference type="EMBL" id="TWT33590.1"/>
    </source>
</evidence>
<keyword evidence="1" id="KW-1133">Transmembrane helix</keyword>
<gene>
    <name evidence="2" type="ORF">KOR34_34220</name>
</gene>
<reference evidence="2 3" key="1">
    <citation type="submission" date="2019-02" db="EMBL/GenBank/DDBJ databases">
        <title>Deep-cultivation of Planctomycetes and their phenomic and genomic characterization uncovers novel biology.</title>
        <authorList>
            <person name="Wiegand S."/>
            <person name="Jogler M."/>
            <person name="Boedeker C."/>
            <person name="Pinto D."/>
            <person name="Vollmers J."/>
            <person name="Rivas-Marin E."/>
            <person name="Kohn T."/>
            <person name="Peeters S.H."/>
            <person name="Heuer A."/>
            <person name="Rast P."/>
            <person name="Oberbeckmann S."/>
            <person name="Bunk B."/>
            <person name="Jeske O."/>
            <person name="Meyerdierks A."/>
            <person name="Storesund J.E."/>
            <person name="Kallscheuer N."/>
            <person name="Luecker S."/>
            <person name="Lage O.M."/>
            <person name="Pohl T."/>
            <person name="Merkel B.J."/>
            <person name="Hornburger P."/>
            <person name="Mueller R.-W."/>
            <person name="Bruemmer F."/>
            <person name="Labrenz M."/>
            <person name="Spormann A.M."/>
            <person name="Op Den Camp H."/>
            <person name="Overmann J."/>
            <person name="Amann R."/>
            <person name="Jetten M.S.M."/>
            <person name="Mascher T."/>
            <person name="Medema M.H."/>
            <person name="Devos D.P."/>
            <person name="Kaster A.-K."/>
            <person name="Ovreas L."/>
            <person name="Rohde M."/>
            <person name="Galperin M.Y."/>
            <person name="Jogler C."/>
        </authorList>
    </citation>
    <scope>NUCLEOTIDE SEQUENCE [LARGE SCALE GENOMIC DNA]</scope>
    <source>
        <strain evidence="2 3">KOR34</strain>
    </source>
</reference>
<protein>
    <submittedName>
        <fullName evidence="2">Uncharacterized protein</fullName>
    </submittedName>
</protein>
<keyword evidence="1" id="KW-0472">Membrane</keyword>
<comment type="caution">
    <text evidence="2">The sequence shown here is derived from an EMBL/GenBank/DDBJ whole genome shotgun (WGS) entry which is preliminary data.</text>
</comment>
<organism evidence="2 3">
    <name type="scientific">Posidoniimonas corsicana</name>
    <dbReference type="NCBI Taxonomy" id="1938618"/>
    <lineage>
        <taxon>Bacteria</taxon>
        <taxon>Pseudomonadati</taxon>
        <taxon>Planctomycetota</taxon>
        <taxon>Planctomycetia</taxon>
        <taxon>Pirellulales</taxon>
        <taxon>Lacipirellulaceae</taxon>
        <taxon>Posidoniimonas</taxon>
    </lineage>
</organism>
<dbReference type="EMBL" id="SIHJ01000002">
    <property type="protein sequence ID" value="TWT33590.1"/>
    <property type="molecule type" value="Genomic_DNA"/>
</dbReference>
<name>A0A5C5V686_9BACT</name>
<feature type="transmembrane region" description="Helical" evidence="1">
    <location>
        <begin position="76"/>
        <end position="102"/>
    </location>
</feature>
<dbReference type="Proteomes" id="UP000316714">
    <property type="component" value="Unassembled WGS sequence"/>
</dbReference>
<proteinExistence type="predicted"/>
<keyword evidence="3" id="KW-1185">Reference proteome</keyword>
<evidence type="ECO:0000256" key="1">
    <source>
        <dbReference type="SAM" id="Phobius"/>
    </source>
</evidence>
<feature type="transmembrane region" description="Helical" evidence="1">
    <location>
        <begin position="44"/>
        <end position="64"/>
    </location>
</feature>
<evidence type="ECO:0000313" key="3">
    <source>
        <dbReference type="Proteomes" id="UP000316714"/>
    </source>
</evidence>
<sequence>MPWFGRIRFSTRTLLLLTPAVALAVALAVVLVQAWPSHGEWLGPAVLAGSFLLTTALGAAVWIAPRRQRWARRALIGALAVLLSIGLLYLSFGPACWAMAFYHPPPPAAARLFHHVYGPIATNVVFAPPRLREACVAYLGWWMPAGADFWEVDRGIGFNVPGWSYTIISY</sequence>
<dbReference type="AlphaFoldDB" id="A0A5C5V686"/>
<accession>A0A5C5V686</accession>